<evidence type="ECO:0000313" key="4">
    <source>
        <dbReference type="EMBL" id="OJG80286.1"/>
    </source>
</evidence>
<evidence type="ECO:0000256" key="2">
    <source>
        <dbReference type="ARBA" id="ARBA00023163"/>
    </source>
</evidence>
<dbReference type="AlphaFoldDB" id="A0A1L8WGZ2"/>
<dbReference type="STRING" id="150033.RV14_GL000655"/>
<proteinExistence type="predicted"/>
<dbReference type="PANTHER" id="PTHR30185:SF18">
    <property type="entry name" value="TRANSCRIPTIONAL REGULATOR MTLR"/>
    <property type="match status" value="1"/>
</dbReference>
<evidence type="ECO:0000313" key="5">
    <source>
        <dbReference type="Proteomes" id="UP000182152"/>
    </source>
</evidence>
<evidence type="ECO:0000256" key="1">
    <source>
        <dbReference type="ARBA" id="ARBA00023015"/>
    </source>
</evidence>
<dbReference type="Proteomes" id="UP000182152">
    <property type="component" value="Unassembled WGS sequence"/>
</dbReference>
<feature type="domain" description="Mga helix-turn-helix" evidence="3">
    <location>
        <begin position="87"/>
        <end position="167"/>
    </location>
</feature>
<keyword evidence="1" id="KW-0805">Transcription regulation</keyword>
<name>A0A1L8WGZ2_9ENTE</name>
<protein>
    <recommendedName>
        <fullName evidence="3">Mga helix-turn-helix domain-containing protein</fullName>
    </recommendedName>
</protein>
<keyword evidence="5" id="KW-1185">Reference proteome</keyword>
<sequence length="487" mass="58164">MLIDAKKKELLVLYTIIQSNKCSLHELSQMLSIPKRTIKEIIRKLNGSIFQQLNIQRFIYSTPKGEIELDSQHKEEKVAIFHYMKLFFLRESNRFKFLMLLFDTPATPVSKKFLLEQLYISPSYLEKLTNQLNRSLKKFHLQIISRQNCYILKGNELSFRVYMYIFFFDAFQGIDWPLTSIKLSQVKKTPLSNELLLSKKATKAQEKVYLLMATFLIRVSHYPLEDAQLLAIYEIMKILTKTKDFTGEMKNYLANFLPEKLVQNEILYFNFLLCYFFPNLIPEEQKTLFGYEFSKSNHPICRHVSFLVKKLAEYFPTIASVEKKYYYHYLIMMLTAFILLFEEKYEYFYALYFPNINSIIDGEDQQWEKIQEIIDTAFLNYPNKQLLINPLSRLIYTLLKTEEKKELVVHIQMNKMASGNYHIRNRLKNIFNDQFLHITENPEQADLIITDCFDSQQQTAEIFYLDPNRENELWLHLLHLIQRLHQN</sequence>
<keyword evidence="2" id="KW-0804">Transcription</keyword>
<dbReference type="EMBL" id="JXLB01000015">
    <property type="protein sequence ID" value="OJG80286.1"/>
    <property type="molecule type" value="Genomic_DNA"/>
</dbReference>
<dbReference type="Pfam" id="PF05043">
    <property type="entry name" value="Mga"/>
    <property type="match status" value="1"/>
</dbReference>
<organism evidence="4 5">
    <name type="scientific">Enterococcus ratti</name>
    <dbReference type="NCBI Taxonomy" id="150033"/>
    <lineage>
        <taxon>Bacteria</taxon>
        <taxon>Bacillati</taxon>
        <taxon>Bacillota</taxon>
        <taxon>Bacilli</taxon>
        <taxon>Lactobacillales</taxon>
        <taxon>Enterococcaceae</taxon>
        <taxon>Enterococcus</taxon>
    </lineage>
</organism>
<dbReference type="InterPro" id="IPR007737">
    <property type="entry name" value="Mga_HTH"/>
</dbReference>
<dbReference type="InterPro" id="IPR050661">
    <property type="entry name" value="BglG_antiterminators"/>
</dbReference>
<comment type="caution">
    <text evidence="4">The sequence shown here is derived from an EMBL/GenBank/DDBJ whole genome shotgun (WGS) entry which is preliminary data.</text>
</comment>
<reference evidence="4 5" key="1">
    <citation type="submission" date="2014-12" db="EMBL/GenBank/DDBJ databases">
        <title>Draft genome sequences of 29 type strains of Enterococci.</title>
        <authorList>
            <person name="Zhong Z."/>
            <person name="Sun Z."/>
            <person name="Liu W."/>
            <person name="Zhang W."/>
            <person name="Zhang H."/>
        </authorList>
    </citation>
    <scope>NUCLEOTIDE SEQUENCE [LARGE SCALE GENOMIC DNA]</scope>
    <source>
        <strain evidence="4 5">DSM 15687</strain>
    </source>
</reference>
<accession>A0A1L8WGZ2</accession>
<dbReference type="RefSeq" id="WP_071855813.1">
    <property type="nucleotide sequence ID" value="NZ_JBCLRY010000007.1"/>
</dbReference>
<gene>
    <name evidence="4" type="ORF">RV14_GL000655</name>
</gene>
<dbReference type="PANTHER" id="PTHR30185">
    <property type="entry name" value="CRYPTIC BETA-GLUCOSIDE BGL OPERON ANTITERMINATOR"/>
    <property type="match status" value="1"/>
</dbReference>
<evidence type="ECO:0000259" key="3">
    <source>
        <dbReference type="Pfam" id="PF05043"/>
    </source>
</evidence>
<dbReference type="OrthoDB" id="2194511at2"/>